<name>A0ABV8QXT2_9BACT</name>
<reference evidence="3" key="1">
    <citation type="journal article" date="2019" name="Int. J. Syst. Evol. Microbiol.">
        <title>The Global Catalogue of Microorganisms (GCM) 10K type strain sequencing project: providing services to taxonomists for standard genome sequencing and annotation.</title>
        <authorList>
            <consortium name="The Broad Institute Genomics Platform"/>
            <consortium name="The Broad Institute Genome Sequencing Center for Infectious Disease"/>
            <person name="Wu L."/>
            <person name="Ma J."/>
        </authorList>
    </citation>
    <scope>NUCLEOTIDE SEQUENCE [LARGE SCALE GENOMIC DNA]</scope>
    <source>
        <strain evidence="3">CECT 8289</strain>
    </source>
</reference>
<dbReference type="SUPFAM" id="SSF109854">
    <property type="entry name" value="DinB/YfiT-like putative metalloenzymes"/>
    <property type="match status" value="1"/>
</dbReference>
<accession>A0ABV8QXT2</accession>
<dbReference type="Proteomes" id="UP001595907">
    <property type="component" value="Unassembled WGS sequence"/>
</dbReference>
<dbReference type="Gene3D" id="1.20.120.450">
    <property type="entry name" value="dinb family like domain"/>
    <property type="match status" value="1"/>
</dbReference>
<dbReference type="EMBL" id="JBHSCZ010000005">
    <property type="protein sequence ID" value="MFC4263884.1"/>
    <property type="molecule type" value="Genomic_DNA"/>
</dbReference>
<dbReference type="Pfam" id="PF12867">
    <property type="entry name" value="DinB_2"/>
    <property type="match status" value="1"/>
</dbReference>
<gene>
    <name evidence="2" type="ORF">ACFOWM_13400</name>
</gene>
<dbReference type="InterPro" id="IPR034660">
    <property type="entry name" value="DinB/YfiT-like"/>
</dbReference>
<protein>
    <submittedName>
        <fullName evidence="2">DinB family protein</fullName>
    </submittedName>
</protein>
<evidence type="ECO:0000313" key="3">
    <source>
        <dbReference type="Proteomes" id="UP001595907"/>
    </source>
</evidence>
<dbReference type="RefSeq" id="WP_379711002.1">
    <property type="nucleotide sequence ID" value="NZ_JBHSCZ010000005.1"/>
</dbReference>
<keyword evidence="3" id="KW-1185">Reference proteome</keyword>
<evidence type="ECO:0000313" key="2">
    <source>
        <dbReference type="EMBL" id="MFC4263884.1"/>
    </source>
</evidence>
<organism evidence="2 3">
    <name type="scientific">Ferruginibacter yonginensis</name>
    <dbReference type="NCBI Taxonomy" id="1310416"/>
    <lineage>
        <taxon>Bacteria</taxon>
        <taxon>Pseudomonadati</taxon>
        <taxon>Bacteroidota</taxon>
        <taxon>Chitinophagia</taxon>
        <taxon>Chitinophagales</taxon>
        <taxon>Chitinophagaceae</taxon>
        <taxon>Ferruginibacter</taxon>
    </lineage>
</organism>
<comment type="caution">
    <text evidence="2">The sequence shown here is derived from an EMBL/GenBank/DDBJ whole genome shotgun (WGS) entry which is preliminary data.</text>
</comment>
<sequence length="151" mass="17387">MKKLQALIHQLNNLIAQQATINNSISMTNVGWHIEHSLLTINVITNAIKNAEPTNFKKRFNFAKLMVFTLNKIPRGRAKVPDVVKPLHFDAASLQQHVQLTTQNIQTLQTIGSDQYFKHPFFGYLNIKETIKFLNIHTNHHLKIIKDIIKN</sequence>
<dbReference type="InterPro" id="IPR024775">
    <property type="entry name" value="DinB-like"/>
</dbReference>
<proteinExistence type="predicted"/>
<feature type="domain" description="DinB-like" evidence="1">
    <location>
        <begin position="11"/>
        <end position="145"/>
    </location>
</feature>
<evidence type="ECO:0000259" key="1">
    <source>
        <dbReference type="Pfam" id="PF12867"/>
    </source>
</evidence>